<dbReference type="Proteomes" id="UP000242791">
    <property type="component" value="Unassembled WGS sequence"/>
</dbReference>
<keyword evidence="2" id="KW-1185">Reference proteome</keyword>
<dbReference type="STRING" id="1658174.A0A1J9PYY0"/>
<comment type="caution">
    <text evidence="1">The sequence shown here is derived from an EMBL/GenBank/DDBJ whole genome shotgun (WGS) entry which is preliminary data.</text>
</comment>
<organism evidence="1 2">
    <name type="scientific">Blastomyces percursus</name>
    <dbReference type="NCBI Taxonomy" id="1658174"/>
    <lineage>
        <taxon>Eukaryota</taxon>
        <taxon>Fungi</taxon>
        <taxon>Dikarya</taxon>
        <taxon>Ascomycota</taxon>
        <taxon>Pezizomycotina</taxon>
        <taxon>Eurotiomycetes</taxon>
        <taxon>Eurotiomycetidae</taxon>
        <taxon>Onygenales</taxon>
        <taxon>Ajellomycetaceae</taxon>
        <taxon>Blastomyces</taxon>
    </lineage>
</organism>
<gene>
    <name evidence="1" type="ORF">ACJ73_07136</name>
</gene>
<protein>
    <submittedName>
        <fullName evidence="1">Uncharacterized protein</fullName>
    </submittedName>
</protein>
<reference evidence="1 2" key="1">
    <citation type="submission" date="2015-08" db="EMBL/GenBank/DDBJ databases">
        <title>Emmonsia species relationships and genome sequence.</title>
        <authorList>
            <person name="Cuomo C.A."/>
            <person name="Schwartz I.S."/>
            <person name="Kenyon C."/>
            <person name="De Hoog G.S."/>
            <person name="Govender N.P."/>
            <person name="Botha A."/>
            <person name="Moreno L."/>
            <person name="De Vries M."/>
            <person name="Munoz J.F."/>
            <person name="Stielow J.B."/>
        </authorList>
    </citation>
    <scope>NUCLEOTIDE SEQUENCE [LARGE SCALE GENOMIC DNA]</scope>
    <source>
        <strain evidence="1 2">EI222</strain>
    </source>
</reference>
<dbReference type="OrthoDB" id="4178556at2759"/>
<evidence type="ECO:0000313" key="1">
    <source>
        <dbReference type="EMBL" id="OJD21528.1"/>
    </source>
</evidence>
<dbReference type="AlphaFoldDB" id="A0A1J9PYY0"/>
<accession>A0A1J9PYY0</accession>
<name>A0A1J9PYY0_9EURO</name>
<evidence type="ECO:0000313" key="2">
    <source>
        <dbReference type="Proteomes" id="UP000242791"/>
    </source>
</evidence>
<sequence>MHITGNVRSCSGCQSHYLRREDVTKFRTRITGDEKRILGEPLVLRRKTRLTARAYKTPNIGSARTCYAEHEGPSYHQTMLREHGYDYDYDSASGSPKTPRRRRARLINLKQKAARTFLHHDLNYLSQPTRVVQRKGNAKTRQPTTTTEKQTCSLIGGLPSRGWQC</sequence>
<dbReference type="VEuPathDB" id="FungiDB:ACJ73_07136"/>
<dbReference type="EMBL" id="LGTZ01001379">
    <property type="protein sequence ID" value="OJD21528.1"/>
    <property type="molecule type" value="Genomic_DNA"/>
</dbReference>
<proteinExistence type="predicted"/>